<reference evidence="1 2" key="1">
    <citation type="submission" date="2024-06" db="EMBL/GenBank/DDBJ databases">
        <title>The Natural Products Discovery Center: Release of the First 8490 Sequenced Strains for Exploring Actinobacteria Biosynthetic Diversity.</title>
        <authorList>
            <person name="Kalkreuter E."/>
            <person name="Kautsar S.A."/>
            <person name="Yang D."/>
            <person name="Bader C.D."/>
            <person name="Teijaro C.N."/>
            <person name="Fluegel L."/>
            <person name="Davis C.M."/>
            <person name="Simpson J.R."/>
            <person name="Lauterbach L."/>
            <person name="Steele A.D."/>
            <person name="Gui C."/>
            <person name="Meng S."/>
            <person name="Li G."/>
            <person name="Viehrig K."/>
            <person name="Ye F."/>
            <person name="Su P."/>
            <person name="Kiefer A.F."/>
            <person name="Nichols A."/>
            <person name="Cepeda A.J."/>
            <person name="Yan W."/>
            <person name="Fan B."/>
            <person name="Jiang Y."/>
            <person name="Adhikari A."/>
            <person name="Zheng C.-J."/>
            <person name="Schuster L."/>
            <person name="Cowan T.M."/>
            <person name="Smanski M.J."/>
            <person name="Chevrette M.G."/>
            <person name="De Carvalho L.P.S."/>
            <person name="Shen B."/>
        </authorList>
    </citation>
    <scope>NUCLEOTIDE SEQUENCE [LARGE SCALE GENOMIC DNA]</scope>
    <source>
        <strain evidence="1 2">NPDC006337</strain>
    </source>
</reference>
<comment type="caution">
    <text evidence="1">The sequence shown here is derived from an EMBL/GenBank/DDBJ whole genome shotgun (WGS) entry which is preliminary data.</text>
</comment>
<name>A0ABV2WH49_9ACTN</name>
<sequence>MARAGQGTGPVLGIPVVEKLTRDVELAPADFRFVARTLRRLKARVKVWDPKARKHRWMKATRVIEVNRYGQGQRPAYSGYSDVIGLAGAQYMEPVKVTRRRVRRPVTRFARGSGFAVENNAPELVETLTRALLACRGDEVRQVHRTEMVRQTVRRRRLARADEIPLSRTPDEWDRTRMARQRALQDLTAVTGVDPAERSGGPDGT</sequence>
<protein>
    <submittedName>
        <fullName evidence="1">Uncharacterized protein</fullName>
    </submittedName>
</protein>
<dbReference type="EMBL" id="JBEXZR010000085">
    <property type="protein sequence ID" value="MEU0712682.1"/>
    <property type="molecule type" value="Genomic_DNA"/>
</dbReference>
<proteinExistence type="predicted"/>
<organism evidence="1 2">
    <name type="scientific">Streptomyces lavendulocolor</name>
    <dbReference type="NCBI Taxonomy" id="67316"/>
    <lineage>
        <taxon>Bacteria</taxon>
        <taxon>Bacillati</taxon>
        <taxon>Actinomycetota</taxon>
        <taxon>Actinomycetes</taxon>
        <taxon>Kitasatosporales</taxon>
        <taxon>Streptomycetaceae</taxon>
        <taxon>Streptomyces</taxon>
    </lineage>
</organism>
<gene>
    <name evidence="1" type="ORF">ABZ508_35580</name>
</gene>
<dbReference type="RefSeq" id="WP_360029272.1">
    <property type="nucleotide sequence ID" value="NZ_JBEXZR010000085.1"/>
</dbReference>
<keyword evidence="2" id="KW-1185">Reference proteome</keyword>
<dbReference type="Proteomes" id="UP001550378">
    <property type="component" value="Unassembled WGS sequence"/>
</dbReference>
<evidence type="ECO:0000313" key="2">
    <source>
        <dbReference type="Proteomes" id="UP001550378"/>
    </source>
</evidence>
<accession>A0ABV2WH49</accession>
<evidence type="ECO:0000313" key="1">
    <source>
        <dbReference type="EMBL" id="MEU0712682.1"/>
    </source>
</evidence>